<keyword evidence="6" id="KW-0648">Protein biosynthesis</keyword>
<evidence type="ECO:0000313" key="12">
    <source>
        <dbReference type="Proteomes" id="UP000033949"/>
    </source>
</evidence>
<comment type="caution">
    <text evidence="11">The sequence shown here is derived from an EMBL/GenBank/DDBJ whole genome shotgun (WGS) entry which is preliminary data.</text>
</comment>
<dbReference type="SUPFAM" id="SSF55681">
    <property type="entry name" value="Class II aaRS and biotin synthetases"/>
    <property type="match status" value="1"/>
</dbReference>
<dbReference type="InterPro" id="IPR004154">
    <property type="entry name" value="Anticodon-bd"/>
</dbReference>
<reference evidence="11 12" key="1">
    <citation type="journal article" date="2015" name="Nature">
        <title>rRNA introns, odd ribosomes, and small enigmatic genomes across a large radiation of phyla.</title>
        <authorList>
            <person name="Brown C.T."/>
            <person name="Hug L.A."/>
            <person name="Thomas B.C."/>
            <person name="Sharon I."/>
            <person name="Castelle C.J."/>
            <person name="Singh A."/>
            <person name="Wilkins M.J."/>
            <person name="Williams K.H."/>
            <person name="Banfield J.F."/>
        </authorList>
    </citation>
    <scope>NUCLEOTIDE SEQUENCE [LARGE SCALE GENOMIC DNA]</scope>
</reference>
<evidence type="ECO:0000256" key="1">
    <source>
        <dbReference type="ARBA" id="ARBA00012831"/>
    </source>
</evidence>
<dbReference type="InterPro" id="IPR002314">
    <property type="entry name" value="aa-tRNA-synt_IIb"/>
</dbReference>
<evidence type="ECO:0000256" key="4">
    <source>
        <dbReference type="ARBA" id="ARBA00022741"/>
    </source>
</evidence>
<dbReference type="PRINTS" id="PR01046">
    <property type="entry name" value="TRNASYNTHPRO"/>
</dbReference>
<gene>
    <name evidence="11" type="ORF">UU82_C0001G0013</name>
</gene>
<evidence type="ECO:0000256" key="8">
    <source>
        <dbReference type="ARBA" id="ARBA00029731"/>
    </source>
</evidence>
<feature type="domain" description="Aminoacyl-transfer RNA synthetases class-II family profile" evidence="10">
    <location>
        <begin position="42"/>
        <end position="320"/>
    </location>
</feature>
<evidence type="ECO:0000259" key="10">
    <source>
        <dbReference type="PROSITE" id="PS50862"/>
    </source>
</evidence>
<evidence type="ECO:0000256" key="2">
    <source>
        <dbReference type="ARBA" id="ARBA00019110"/>
    </source>
</evidence>
<dbReference type="PANTHER" id="PTHR42753:SF2">
    <property type="entry name" value="PROLINE--TRNA LIGASE"/>
    <property type="match status" value="1"/>
</dbReference>
<comment type="catalytic activity">
    <reaction evidence="9">
        <text>tRNA(Pro) + L-proline + ATP = L-prolyl-tRNA(Pro) + AMP + diphosphate</text>
        <dbReference type="Rhea" id="RHEA:14305"/>
        <dbReference type="Rhea" id="RHEA-COMP:9700"/>
        <dbReference type="Rhea" id="RHEA-COMP:9702"/>
        <dbReference type="ChEBI" id="CHEBI:30616"/>
        <dbReference type="ChEBI" id="CHEBI:33019"/>
        <dbReference type="ChEBI" id="CHEBI:60039"/>
        <dbReference type="ChEBI" id="CHEBI:78442"/>
        <dbReference type="ChEBI" id="CHEBI:78532"/>
        <dbReference type="ChEBI" id="CHEBI:456215"/>
        <dbReference type="EC" id="6.1.1.15"/>
    </reaction>
</comment>
<dbReference type="CDD" id="cd00861">
    <property type="entry name" value="ProRS_anticodon_short"/>
    <property type="match status" value="1"/>
</dbReference>
<accession>A0A0G0XIN1</accession>
<evidence type="ECO:0000313" key="11">
    <source>
        <dbReference type="EMBL" id="KKS24734.1"/>
    </source>
</evidence>
<dbReference type="AlphaFoldDB" id="A0A0G0XIN1"/>
<dbReference type="Pfam" id="PF03129">
    <property type="entry name" value="HGTP_anticodon"/>
    <property type="match status" value="1"/>
</dbReference>
<dbReference type="PATRIC" id="fig|1618755.3.peg.13"/>
<evidence type="ECO:0000256" key="3">
    <source>
        <dbReference type="ARBA" id="ARBA00022598"/>
    </source>
</evidence>
<dbReference type="InterPro" id="IPR002316">
    <property type="entry name" value="Pro-tRNA-ligase_IIa"/>
</dbReference>
<dbReference type="PROSITE" id="PS50862">
    <property type="entry name" value="AA_TRNA_LIGASE_II"/>
    <property type="match status" value="1"/>
</dbReference>
<dbReference type="InterPro" id="IPR050062">
    <property type="entry name" value="Pro-tRNA_synthetase"/>
</dbReference>
<keyword evidence="7" id="KW-0030">Aminoacyl-tRNA synthetase</keyword>
<evidence type="ECO:0000256" key="7">
    <source>
        <dbReference type="ARBA" id="ARBA00023146"/>
    </source>
</evidence>
<dbReference type="InterPro" id="IPR036621">
    <property type="entry name" value="Anticodon-bd_dom_sf"/>
</dbReference>
<keyword evidence="5" id="KW-0067">ATP-binding</keyword>
<dbReference type="InterPro" id="IPR044140">
    <property type="entry name" value="ProRS_anticodon_short"/>
</dbReference>
<dbReference type="Gene3D" id="3.40.50.800">
    <property type="entry name" value="Anticodon-binding domain"/>
    <property type="match status" value="1"/>
</dbReference>
<dbReference type="PANTHER" id="PTHR42753">
    <property type="entry name" value="MITOCHONDRIAL RIBOSOME PROTEIN L39/PROLYL-TRNA LIGASE FAMILY MEMBER"/>
    <property type="match status" value="1"/>
</dbReference>
<evidence type="ECO:0000256" key="9">
    <source>
        <dbReference type="ARBA" id="ARBA00047671"/>
    </source>
</evidence>
<dbReference type="GO" id="GO:0005524">
    <property type="term" value="F:ATP binding"/>
    <property type="evidence" value="ECO:0007669"/>
    <property type="project" value="UniProtKB-KW"/>
</dbReference>
<dbReference type="InterPro" id="IPR045864">
    <property type="entry name" value="aa-tRNA-synth_II/BPL/LPL"/>
</dbReference>
<dbReference type="EC" id="6.1.1.15" evidence="1"/>
<dbReference type="Proteomes" id="UP000033949">
    <property type="component" value="Unassembled WGS sequence"/>
</dbReference>
<dbReference type="InterPro" id="IPR006195">
    <property type="entry name" value="aa-tRNA-synth_II"/>
</dbReference>
<dbReference type="Pfam" id="PF00587">
    <property type="entry name" value="tRNA-synt_2b"/>
    <property type="match status" value="1"/>
</dbReference>
<dbReference type="SUPFAM" id="SSF52954">
    <property type="entry name" value="Class II aaRS ABD-related"/>
    <property type="match status" value="1"/>
</dbReference>
<name>A0A0G0XIN1_9BACT</name>
<evidence type="ECO:0000256" key="6">
    <source>
        <dbReference type="ARBA" id="ARBA00022917"/>
    </source>
</evidence>
<organism evidence="11 12">
    <name type="scientific">Candidatus Nomurabacteria bacterium GW2011_GWC2_41_8</name>
    <dbReference type="NCBI Taxonomy" id="1618755"/>
    <lineage>
        <taxon>Bacteria</taxon>
        <taxon>Candidatus Nomuraibacteriota</taxon>
    </lineage>
</organism>
<sequence length="422" mass="47604">MINSMRQSKLFTRTRKESPADEVSRNAELLIRGGFVHKEMAGVYSYLPLGLRVLRKIENIIREEMDKVGGQEVLMSTMQPKENWEKTGRWQAMDDLYKVGDSSGREVALGPTHEEIVVPILKNYISSHKDFPLYIYQIQNKFRMELRAKSGMLRGREFIMKDMYSFHTSAGDFENFYSKMQDAYKTIFSRVGIGHLTYMTFASGGTFAKYSHEFQTITPVGEDVIYVDEASGVAVNKEVLSDEILNQLNLKKEKLVEQRAIEVGNIFDLKTKYSAPFDLSFTDEKGEKHPVLMGCYGIGLGRLLGTVVEVLADDKGIIWPESIAPFQVHLLALGDDETTSAEADRVYKSLSKAGIEVLFDDRMNISAGEKFSDADLLGIPFRAVVSLRSIKEKGIELKKRAEEKGKIVSLEELTRTVLGETS</sequence>
<protein>
    <recommendedName>
        <fullName evidence="2">Proline--tRNA ligase</fullName>
        <ecNumber evidence="1">6.1.1.15</ecNumber>
    </recommendedName>
    <alternativeName>
        <fullName evidence="8">Prolyl-tRNA synthetase</fullName>
    </alternativeName>
</protein>
<keyword evidence="3 11" id="KW-0436">Ligase</keyword>
<evidence type="ECO:0000256" key="5">
    <source>
        <dbReference type="ARBA" id="ARBA00022840"/>
    </source>
</evidence>
<dbReference type="GO" id="GO:0005737">
    <property type="term" value="C:cytoplasm"/>
    <property type="evidence" value="ECO:0007669"/>
    <property type="project" value="InterPro"/>
</dbReference>
<keyword evidence="4" id="KW-0547">Nucleotide-binding</keyword>
<dbReference type="EMBL" id="LCCC01000001">
    <property type="protein sequence ID" value="KKS24734.1"/>
    <property type="molecule type" value="Genomic_DNA"/>
</dbReference>
<dbReference type="Gene3D" id="3.30.930.10">
    <property type="entry name" value="Bira Bifunctional Protein, Domain 2"/>
    <property type="match status" value="1"/>
</dbReference>
<dbReference type="GO" id="GO:0006433">
    <property type="term" value="P:prolyl-tRNA aminoacylation"/>
    <property type="evidence" value="ECO:0007669"/>
    <property type="project" value="InterPro"/>
</dbReference>
<proteinExistence type="predicted"/>
<dbReference type="GO" id="GO:0004827">
    <property type="term" value="F:proline-tRNA ligase activity"/>
    <property type="evidence" value="ECO:0007669"/>
    <property type="project" value="UniProtKB-EC"/>
</dbReference>